<accession>A0A850HIK0</accession>
<feature type="transmembrane region" description="Helical" evidence="1">
    <location>
        <begin position="69"/>
        <end position="91"/>
    </location>
</feature>
<gene>
    <name evidence="2" type="ORF">HUO12_11125</name>
</gene>
<feature type="transmembrane region" description="Helical" evidence="1">
    <location>
        <begin position="6"/>
        <end position="28"/>
    </location>
</feature>
<dbReference type="EMBL" id="JABWTA010000001">
    <property type="protein sequence ID" value="NVE95452.1"/>
    <property type="molecule type" value="Genomic_DNA"/>
</dbReference>
<name>A0A850HIK0_9SPHN</name>
<keyword evidence="3" id="KW-1185">Reference proteome</keyword>
<keyword evidence="1" id="KW-0812">Transmembrane</keyword>
<proteinExistence type="predicted"/>
<organism evidence="2 3">
    <name type="scientific">Altererythrobacter lutimaris</name>
    <dbReference type="NCBI Taxonomy" id="2743979"/>
    <lineage>
        <taxon>Bacteria</taxon>
        <taxon>Pseudomonadati</taxon>
        <taxon>Pseudomonadota</taxon>
        <taxon>Alphaproteobacteria</taxon>
        <taxon>Sphingomonadales</taxon>
        <taxon>Erythrobacteraceae</taxon>
        <taxon>Altererythrobacter</taxon>
    </lineage>
</organism>
<reference evidence="2 3" key="1">
    <citation type="submission" date="2020-06" db="EMBL/GenBank/DDBJ databases">
        <title>Altererythrobacter lutimaris sp. nov., a marine bacterium isolated from a tidal flat.</title>
        <authorList>
            <person name="Kim D."/>
            <person name="Yoo Y."/>
            <person name="Kim J.-J."/>
        </authorList>
    </citation>
    <scope>NUCLEOTIDE SEQUENCE [LARGE SCALE GENOMIC DNA]</scope>
    <source>
        <strain evidence="2 3">JGD-16</strain>
    </source>
</reference>
<evidence type="ECO:0000313" key="2">
    <source>
        <dbReference type="EMBL" id="NVE95452.1"/>
    </source>
</evidence>
<evidence type="ECO:0000256" key="1">
    <source>
        <dbReference type="SAM" id="Phobius"/>
    </source>
</evidence>
<sequence length="106" mass="12452">MPEWMVIIVALAVFVVLPLFIPFIWWRLGMKTDYFFEYEFWLHFLGVPTIAVVVVLVGDLLKGKQTEYLAMPTILLGYELIFLFFYTAGFVHGRFKRRKAEGIIRS</sequence>
<evidence type="ECO:0000313" key="3">
    <source>
        <dbReference type="Proteomes" id="UP000546031"/>
    </source>
</evidence>
<feature type="transmembrane region" description="Helical" evidence="1">
    <location>
        <begin position="40"/>
        <end position="57"/>
    </location>
</feature>
<dbReference type="AlphaFoldDB" id="A0A850HIK0"/>
<dbReference type="Proteomes" id="UP000546031">
    <property type="component" value="Unassembled WGS sequence"/>
</dbReference>
<protein>
    <submittedName>
        <fullName evidence="2">Uncharacterized protein</fullName>
    </submittedName>
</protein>
<keyword evidence="1" id="KW-1133">Transmembrane helix</keyword>
<keyword evidence="1" id="KW-0472">Membrane</keyword>
<comment type="caution">
    <text evidence="2">The sequence shown here is derived from an EMBL/GenBank/DDBJ whole genome shotgun (WGS) entry which is preliminary data.</text>
</comment>
<dbReference type="RefSeq" id="WP_176273666.1">
    <property type="nucleotide sequence ID" value="NZ_JABWTA010000001.1"/>
</dbReference>